<name>A0A318XKV4_9FIRM</name>
<gene>
    <name evidence="1" type="ORF">LY28_03285</name>
</gene>
<dbReference type="EMBL" id="QKMR01000024">
    <property type="protein sequence ID" value="PYG85724.1"/>
    <property type="molecule type" value="Genomic_DNA"/>
</dbReference>
<dbReference type="AlphaFoldDB" id="A0A318XKV4"/>
<dbReference type="RefSeq" id="WP_110463248.1">
    <property type="nucleotide sequence ID" value="NZ_QKMR01000024.1"/>
</dbReference>
<accession>A0A318XKV4</accession>
<organism evidence="1 2">
    <name type="scientific">Ruminiclostridium sufflavum DSM 19573</name>
    <dbReference type="NCBI Taxonomy" id="1121337"/>
    <lineage>
        <taxon>Bacteria</taxon>
        <taxon>Bacillati</taxon>
        <taxon>Bacillota</taxon>
        <taxon>Clostridia</taxon>
        <taxon>Eubacteriales</taxon>
        <taxon>Oscillospiraceae</taxon>
        <taxon>Ruminiclostridium</taxon>
    </lineage>
</organism>
<proteinExistence type="predicted"/>
<dbReference type="Proteomes" id="UP000248132">
    <property type="component" value="Unassembled WGS sequence"/>
</dbReference>
<evidence type="ECO:0000313" key="2">
    <source>
        <dbReference type="Proteomes" id="UP000248132"/>
    </source>
</evidence>
<reference evidence="1 2" key="1">
    <citation type="submission" date="2018-06" db="EMBL/GenBank/DDBJ databases">
        <title>Genomic Encyclopedia of Type Strains, Phase I: the one thousand microbial genomes (KMG-I) project.</title>
        <authorList>
            <person name="Kyrpides N."/>
        </authorList>
    </citation>
    <scope>NUCLEOTIDE SEQUENCE [LARGE SCALE GENOMIC DNA]</scope>
    <source>
        <strain evidence="1 2">DSM 19573</strain>
    </source>
</reference>
<sequence length="314" mass="36138">MMIIENAEYNKACFKADDLYIFAVGYEHRSYYFHDQLVSSLCKFKAIVFTFDDYKNYEHTRDKIEEFEKDGLPIYIESYFNYQSVQEKIVSEIKNAMADNDSITVHIDYSSMPRSWYCKLPILLRGIIREVDKVYFWYCEGEYPSSYEEYPSAGIDAFSFFSGKPSLQIGNNRMHILALGYDAIRTQAIVSITDPDYLIVCYAYNPGRRGFSESIKKVNHHIFSRAAISLSLRLNDFSFMLSKLRETANELLPTGDVILIPDGPKPLIFAISLIPDLLNKNGVTCLHVSRNSSHFEAIDVMPTGMIYGFSMQLE</sequence>
<comment type="caution">
    <text evidence="1">The sequence shown here is derived from an EMBL/GenBank/DDBJ whole genome shotgun (WGS) entry which is preliminary data.</text>
</comment>
<evidence type="ECO:0000313" key="1">
    <source>
        <dbReference type="EMBL" id="PYG85724.1"/>
    </source>
</evidence>
<dbReference type="OrthoDB" id="1433435at2"/>
<keyword evidence="2" id="KW-1185">Reference proteome</keyword>
<protein>
    <submittedName>
        <fullName evidence="1">Uncharacterized protein</fullName>
    </submittedName>
</protein>